<dbReference type="OrthoDB" id="6359816at2759"/>
<feature type="domain" description="MATH" evidence="2">
    <location>
        <begin position="28"/>
        <end position="161"/>
    </location>
</feature>
<dbReference type="PANTHER" id="PTHR46162:SF2">
    <property type="entry name" value="ANKYRIN REPEAT-CONTAINING PROTEIN-RELATED"/>
    <property type="match status" value="1"/>
</dbReference>
<dbReference type="Pfam" id="PF22486">
    <property type="entry name" value="MATH_2"/>
    <property type="match status" value="2"/>
</dbReference>
<protein>
    <recommendedName>
        <fullName evidence="2">MATH domain-containing protein</fullName>
    </recommendedName>
</protein>
<evidence type="ECO:0000313" key="4">
    <source>
        <dbReference type="Proteomes" id="UP000193920"/>
    </source>
</evidence>
<feature type="compositionally biased region" description="Pro residues" evidence="1">
    <location>
        <begin position="477"/>
        <end position="486"/>
    </location>
</feature>
<feature type="compositionally biased region" description="Low complexity" evidence="1">
    <location>
        <begin position="460"/>
        <end position="476"/>
    </location>
</feature>
<dbReference type="CDD" id="cd00121">
    <property type="entry name" value="MATH"/>
    <property type="match status" value="2"/>
</dbReference>
<dbReference type="EMBL" id="MCOG01000019">
    <property type="protein sequence ID" value="ORY77436.1"/>
    <property type="molecule type" value="Genomic_DNA"/>
</dbReference>
<comment type="caution">
    <text evidence="3">The sequence shown here is derived from an EMBL/GenBank/DDBJ whole genome shotgun (WGS) entry which is preliminary data.</text>
</comment>
<evidence type="ECO:0000313" key="3">
    <source>
        <dbReference type="EMBL" id="ORY77436.1"/>
    </source>
</evidence>
<sequence length="499" mass="58306">MTYNKEQFEFINKLKGDLKDTNHEIIGDYFYEWKIENWDKLSKEECVYSPEFNAYGHKWKLELYPDGCDDFYRGNISLFLYKDGSNDDCTVHLPLNRVFFIRNYYDNNYYHSATLPIEYLSKSIYSCGHPNLLNTSQLRVKSEYSKRSLIENNKCVFGVYFVIYKNEKGFLKRELACNIDDEDKIVQNEGFYEWEVKYWGNDRSYDTTPEKSPSFTVGNHRWNIELYKNGDGSDNKHYVSVYLKCLNPELYESEGTWVNGVLFVRNCEEDTDCFYFDTLEFRNFNKNNVDWGFPQLIKKKELYVKSKSSNKSIIEKDKCIIGAYFHIYGKGSKKIELENQTLNDSINKPTSSYQSPPPYSVSDNTYSNPSSNSASNTQYPPYQSPPYQSPPYQSPPYQNPPYQNPPYPNAPYPNPPYQYPPYQYPAPYYYPGNAYPVPNLTESPPQNLNDRSQYPPFPNPSYQYPPYQGPSNANPPNQEPPPPPYFPLNTNSSNPPSKN</sequence>
<feature type="compositionally biased region" description="Polar residues" evidence="1">
    <location>
        <begin position="363"/>
        <end position="377"/>
    </location>
</feature>
<feature type="region of interest" description="Disordered" evidence="1">
    <location>
        <begin position="346"/>
        <end position="414"/>
    </location>
</feature>
<dbReference type="PANTHER" id="PTHR46162">
    <property type="entry name" value="TRAF-LIKE FAMILY PROTEIN"/>
    <property type="match status" value="1"/>
</dbReference>
<dbReference type="AlphaFoldDB" id="A0A1Y2F253"/>
<dbReference type="Proteomes" id="UP000193920">
    <property type="component" value="Unassembled WGS sequence"/>
</dbReference>
<dbReference type="STRING" id="1754190.A0A1Y2F253"/>
<dbReference type="InterPro" id="IPR002083">
    <property type="entry name" value="MATH/TRAF_dom"/>
</dbReference>
<organism evidence="3 4">
    <name type="scientific">Neocallimastix californiae</name>
    <dbReference type="NCBI Taxonomy" id="1754190"/>
    <lineage>
        <taxon>Eukaryota</taxon>
        <taxon>Fungi</taxon>
        <taxon>Fungi incertae sedis</taxon>
        <taxon>Chytridiomycota</taxon>
        <taxon>Chytridiomycota incertae sedis</taxon>
        <taxon>Neocallimastigomycetes</taxon>
        <taxon>Neocallimastigales</taxon>
        <taxon>Neocallimastigaceae</taxon>
        <taxon>Neocallimastix</taxon>
    </lineage>
</organism>
<gene>
    <name evidence="3" type="ORF">LY90DRAFT_665226</name>
</gene>
<proteinExistence type="predicted"/>
<feature type="region of interest" description="Disordered" evidence="1">
    <location>
        <begin position="436"/>
        <end position="499"/>
    </location>
</feature>
<dbReference type="SUPFAM" id="SSF49599">
    <property type="entry name" value="TRAF domain-like"/>
    <property type="match status" value="2"/>
</dbReference>
<dbReference type="InterPro" id="IPR008974">
    <property type="entry name" value="TRAF-like"/>
</dbReference>
<dbReference type="PROSITE" id="PS50144">
    <property type="entry name" value="MATH"/>
    <property type="match status" value="2"/>
</dbReference>
<feature type="compositionally biased region" description="Polar residues" evidence="1">
    <location>
        <begin position="440"/>
        <end position="451"/>
    </location>
</feature>
<name>A0A1Y2F253_9FUNG</name>
<feature type="compositionally biased region" description="Pro residues" evidence="1">
    <location>
        <begin position="382"/>
        <end position="414"/>
    </location>
</feature>
<dbReference type="Gene3D" id="2.60.210.10">
    <property type="entry name" value="Apoptosis, Tumor Necrosis Factor Receptor Associated Protein 2, Chain A"/>
    <property type="match status" value="2"/>
</dbReference>
<keyword evidence="4" id="KW-1185">Reference proteome</keyword>
<accession>A0A1Y2F253</accession>
<feature type="domain" description="MATH" evidence="2">
    <location>
        <begin position="189"/>
        <end position="325"/>
    </location>
</feature>
<evidence type="ECO:0000259" key="2">
    <source>
        <dbReference type="PROSITE" id="PS50144"/>
    </source>
</evidence>
<evidence type="ECO:0000256" key="1">
    <source>
        <dbReference type="SAM" id="MobiDB-lite"/>
    </source>
</evidence>
<reference evidence="3 4" key="1">
    <citation type="submission" date="2016-08" db="EMBL/GenBank/DDBJ databases">
        <title>A Parts List for Fungal Cellulosomes Revealed by Comparative Genomics.</title>
        <authorList>
            <consortium name="DOE Joint Genome Institute"/>
            <person name="Haitjema C.H."/>
            <person name="Gilmore S.P."/>
            <person name="Henske J.K."/>
            <person name="Solomon K.V."/>
            <person name="De Groot R."/>
            <person name="Kuo A."/>
            <person name="Mondo S.J."/>
            <person name="Salamov A.A."/>
            <person name="Labutti K."/>
            <person name="Zhao Z."/>
            <person name="Chiniquy J."/>
            <person name="Barry K."/>
            <person name="Brewer H.M."/>
            <person name="Purvine S.O."/>
            <person name="Wright A.T."/>
            <person name="Boxma B."/>
            <person name="Van Alen T."/>
            <person name="Hackstein J.H."/>
            <person name="Baker S.E."/>
            <person name="Grigoriev I.V."/>
            <person name="O'Malley M.A."/>
        </authorList>
    </citation>
    <scope>NUCLEOTIDE SEQUENCE [LARGE SCALE GENOMIC DNA]</scope>
    <source>
        <strain evidence="3 4">G1</strain>
    </source>
</reference>